<dbReference type="Gene3D" id="2.130.10.10">
    <property type="entry name" value="YVTN repeat-like/Quinoprotein amine dehydrogenase"/>
    <property type="match status" value="1"/>
</dbReference>
<name>A0A814BTK5_9BILA</name>
<reference evidence="3" key="1">
    <citation type="submission" date="2021-02" db="EMBL/GenBank/DDBJ databases">
        <authorList>
            <person name="Nowell W R."/>
        </authorList>
    </citation>
    <scope>NUCLEOTIDE SEQUENCE</scope>
</reference>
<dbReference type="Proteomes" id="UP000663870">
    <property type="component" value="Unassembled WGS sequence"/>
</dbReference>
<dbReference type="InterPro" id="IPR011047">
    <property type="entry name" value="Quinoprotein_ADH-like_sf"/>
</dbReference>
<dbReference type="EMBL" id="CAJNOL010000208">
    <property type="protein sequence ID" value="CAF0933839.1"/>
    <property type="molecule type" value="Genomic_DNA"/>
</dbReference>
<feature type="chain" id="PRO_5036409873" evidence="1">
    <location>
        <begin position="23"/>
        <end position="555"/>
    </location>
</feature>
<comment type="caution">
    <text evidence="3">The sequence shown here is derived from an EMBL/GenBank/DDBJ whole genome shotgun (WGS) entry which is preliminary data.</text>
</comment>
<keyword evidence="1" id="KW-0732">Signal</keyword>
<sequence>MQRLSYTFFILLVIFLLSIIESKKSCSTYTERKSDTSTSIRHKHGLFETRHLNLPVEKFNSQYRNSKIEWIRNVTYQSPFVAVTTYDQDVILSEYEYNPIGGLRIARITPNNKVVWNHTYDLTPQSSIVIVHKSLESIWFAQFSQSTNSSHLIGLHAINGTVRHNFTISNYIKFQVDLKSAHICAVSYDYLWKTPNFLLQCFDASLPKRQLLWTTNLTMADKVSTFNVFVSSPSINSKIKRVYVSTMPGYIYPTGYGNNSLMGIDLVTGKLIYRNWLYTAEHWLSIGHPLSSSNENGIVYLSGRTLMAFNGENGTLRFLRARPATYDERVDSAINDTSIININYLGDFTYRQILSLWDGDKGQLLWNVSVPNNNFYVNYPVTTTVRRHDHLHLTAQDYFIIGRLPSSNEPVWKFNTSVAQGRVARLGVTNESLFVVVVYYEHQELWKISLPEIFIQQVQEKYSFSSNYTQCGAYCNNYTDCLLYSCGKCVDNRCTIPDSFPTSCMNEGDCNQMITTCLSGSCKTMWPDCFGQCNGYWTKCYSIDCSRCAGYDCQS</sequence>
<dbReference type="EMBL" id="CAJNOH010000169">
    <property type="protein sequence ID" value="CAF0923259.1"/>
    <property type="molecule type" value="Genomic_DNA"/>
</dbReference>
<dbReference type="AlphaFoldDB" id="A0A814BTK5"/>
<dbReference type="Proteomes" id="UP000663854">
    <property type="component" value="Unassembled WGS sequence"/>
</dbReference>
<gene>
    <name evidence="3" type="ORF">JXQ802_LOCUS10784</name>
    <name evidence="2" type="ORF">PYM288_LOCUS10643</name>
</gene>
<dbReference type="InterPro" id="IPR015943">
    <property type="entry name" value="WD40/YVTN_repeat-like_dom_sf"/>
</dbReference>
<evidence type="ECO:0000313" key="4">
    <source>
        <dbReference type="Proteomes" id="UP000663870"/>
    </source>
</evidence>
<accession>A0A814BTK5</accession>
<evidence type="ECO:0000313" key="2">
    <source>
        <dbReference type="EMBL" id="CAF0923259.1"/>
    </source>
</evidence>
<feature type="signal peptide" evidence="1">
    <location>
        <begin position="1"/>
        <end position="22"/>
    </location>
</feature>
<keyword evidence="4" id="KW-1185">Reference proteome</keyword>
<evidence type="ECO:0000313" key="3">
    <source>
        <dbReference type="EMBL" id="CAF0933839.1"/>
    </source>
</evidence>
<dbReference type="SUPFAM" id="SSF50998">
    <property type="entry name" value="Quinoprotein alcohol dehydrogenase-like"/>
    <property type="match status" value="1"/>
</dbReference>
<evidence type="ECO:0000256" key="1">
    <source>
        <dbReference type="SAM" id="SignalP"/>
    </source>
</evidence>
<organism evidence="3 4">
    <name type="scientific">Rotaria sordida</name>
    <dbReference type="NCBI Taxonomy" id="392033"/>
    <lineage>
        <taxon>Eukaryota</taxon>
        <taxon>Metazoa</taxon>
        <taxon>Spiralia</taxon>
        <taxon>Gnathifera</taxon>
        <taxon>Rotifera</taxon>
        <taxon>Eurotatoria</taxon>
        <taxon>Bdelloidea</taxon>
        <taxon>Philodinida</taxon>
        <taxon>Philodinidae</taxon>
        <taxon>Rotaria</taxon>
    </lineage>
</organism>
<proteinExistence type="predicted"/>
<protein>
    <submittedName>
        <fullName evidence="3">Uncharacterized protein</fullName>
    </submittedName>
</protein>